<proteinExistence type="predicted"/>
<dbReference type="Proteomes" id="UP000272400">
    <property type="component" value="Unassembled WGS sequence"/>
</dbReference>
<keyword evidence="2 5" id="KW-0812">Transmembrane</keyword>
<feature type="transmembrane region" description="Helical" evidence="5">
    <location>
        <begin position="418"/>
        <end position="436"/>
    </location>
</feature>
<comment type="caution">
    <text evidence="6">The sequence shown here is derived from an EMBL/GenBank/DDBJ whole genome shotgun (WGS) entry which is preliminary data.</text>
</comment>
<dbReference type="GO" id="GO:0015171">
    <property type="term" value="F:amino acid transmembrane transporter activity"/>
    <property type="evidence" value="ECO:0007669"/>
    <property type="project" value="TreeGrafter"/>
</dbReference>
<feature type="transmembrane region" description="Helical" evidence="5">
    <location>
        <begin position="62"/>
        <end position="88"/>
    </location>
</feature>
<keyword evidence="3 5" id="KW-1133">Transmembrane helix</keyword>
<dbReference type="Pfam" id="PF13520">
    <property type="entry name" value="AA_permease_2"/>
    <property type="match status" value="1"/>
</dbReference>
<sequence>METSFWRSLWRTKPVDEIVREGGGGEGGELKRSMTLIQLTFFSVGATLGTGIFVVMGEATPLAGPAVVLAFLLSAITALFSALSYAELAGTIPVSGSSYSYTYATMGELVAWVCGWCLILEYGVSVSAVAVGWAQYLNDFLDKAFGVKIPDAWSQAPDKGGVINITAVLIVAAMTFLLMRGASESAKVNTAMVFFKLGLLIFFIVVGFTGFNSGNLSPFMPLGFAGVSAAASQVFFSYIGFDAASTAGEEAKNPKRDLPLAIILSLAIVTIVYVLVALVAVGALPWTELDSDTEASLSAILTDVTGATWPALLLSAGAVIAITSVVLTVLYGQTRILFAMSRDGLVPPLFQKINRRTSVPVANTLVVGGFVSLLAALVPLDHLTDATSIGTLFAFALVNLGVIVLRRTKPHLPRSFKTPLYPLTPLLGVFFCLYVMQGLRPVTWLVFALWTLAGLVFYFGYSRRHSRLLRAQREMR</sequence>
<dbReference type="PANTHER" id="PTHR43243">
    <property type="entry name" value="INNER MEMBRANE TRANSPORTER YGJI-RELATED"/>
    <property type="match status" value="1"/>
</dbReference>
<keyword evidence="4 5" id="KW-0472">Membrane</keyword>
<protein>
    <submittedName>
        <fullName evidence="6">Amino acid/polyamine/organocation transporter (APC superfamily)</fullName>
    </submittedName>
</protein>
<feature type="transmembrane region" description="Helical" evidence="5">
    <location>
        <begin position="161"/>
        <end position="179"/>
    </location>
</feature>
<comment type="subcellular location">
    <subcellularLocation>
        <location evidence="1">Membrane</location>
        <topology evidence="1">Multi-pass membrane protein</topology>
    </subcellularLocation>
</comment>
<evidence type="ECO:0000313" key="6">
    <source>
        <dbReference type="EMBL" id="ROO84172.1"/>
    </source>
</evidence>
<keyword evidence="7" id="KW-1185">Reference proteome</keyword>
<dbReference type="InterPro" id="IPR002293">
    <property type="entry name" value="AA/rel_permease1"/>
</dbReference>
<evidence type="ECO:0000256" key="4">
    <source>
        <dbReference type="ARBA" id="ARBA00023136"/>
    </source>
</evidence>
<feature type="transmembrane region" description="Helical" evidence="5">
    <location>
        <begin position="36"/>
        <end position="56"/>
    </location>
</feature>
<gene>
    <name evidence="6" type="ORF">EDD29_1689</name>
</gene>
<dbReference type="PIRSF" id="PIRSF006060">
    <property type="entry name" value="AA_transporter"/>
    <property type="match status" value="1"/>
</dbReference>
<feature type="transmembrane region" description="Helical" evidence="5">
    <location>
        <begin position="361"/>
        <end position="380"/>
    </location>
</feature>
<organism evidence="6 7">
    <name type="scientific">Actinocorallia herbida</name>
    <dbReference type="NCBI Taxonomy" id="58109"/>
    <lineage>
        <taxon>Bacteria</taxon>
        <taxon>Bacillati</taxon>
        <taxon>Actinomycetota</taxon>
        <taxon>Actinomycetes</taxon>
        <taxon>Streptosporangiales</taxon>
        <taxon>Thermomonosporaceae</taxon>
        <taxon>Actinocorallia</taxon>
    </lineage>
</organism>
<dbReference type="GO" id="GO:0016020">
    <property type="term" value="C:membrane"/>
    <property type="evidence" value="ECO:0007669"/>
    <property type="project" value="UniProtKB-SubCell"/>
</dbReference>
<feature type="transmembrane region" description="Helical" evidence="5">
    <location>
        <begin position="219"/>
        <end position="239"/>
    </location>
</feature>
<dbReference type="PANTHER" id="PTHR43243:SF24">
    <property type="entry name" value="CATIONIC AMINO ACID TRANSPORT INTEGRAL MEMBRANE PROTEIN ROCE-RELATED"/>
    <property type="match status" value="1"/>
</dbReference>
<evidence type="ECO:0000256" key="1">
    <source>
        <dbReference type="ARBA" id="ARBA00004141"/>
    </source>
</evidence>
<dbReference type="RefSeq" id="WP_246052601.1">
    <property type="nucleotide sequence ID" value="NZ_RJKE01000001.1"/>
</dbReference>
<feature type="transmembrane region" description="Helical" evidence="5">
    <location>
        <begin position="386"/>
        <end position="406"/>
    </location>
</feature>
<name>A0A3N1CS80_9ACTN</name>
<feature type="transmembrane region" description="Helical" evidence="5">
    <location>
        <begin position="109"/>
        <end position="134"/>
    </location>
</feature>
<dbReference type="AlphaFoldDB" id="A0A3N1CS80"/>
<dbReference type="EMBL" id="RJKE01000001">
    <property type="protein sequence ID" value="ROO84172.1"/>
    <property type="molecule type" value="Genomic_DNA"/>
</dbReference>
<evidence type="ECO:0000256" key="5">
    <source>
        <dbReference type="SAM" id="Phobius"/>
    </source>
</evidence>
<feature type="transmembrane region" description="Helical" evidence="5">
    <location>
        <begin position="442"/>
        <end position="461"/>
    </location>
</feature>
<accession>A0A3N1CS80</accession>
<feature type="transmembrane region" description="Helical" evidence="5">
    <location>
        <begin position="260"/>
        <end position="287"/>
    </location>
</feature>
<feature type="transmembrane region" description="Helical" evidence="5">
    <location>
        <begin position="307"/>
        <end position="332"/>
    </location>
</feature>
<dbReference type="Gene3D" id="1.20.1740.10">
    <property type="entry name" value="Amino acid/polyamine transporter I"/>
    <property type="match status" value="1"/>
</dbReference>
<evidence type="ECO:0000256" key="3">
    <source>
        <dbReference type="ARBA" id="ARBA00022989"/>
    </source>
</evidence>
<reference evidence="6 7" key="1">
    <citation type="submission" date="2018-11" db="EMBL/GenBank/DDBJ databases">
        <title>Sequencing the genomes of 1000 actinobacteria strains.</title>
        <authorList>
            <person name="Klenk H.-P."/>
        </authorList>
    </citation>
    <scope>NUCLEOTIDE SEQUENCE [LARGE SCALE GENOMIC DNA]</scope>
    <source>
        <strain evidence="6 7">DSM 44254</strain>
    </source>
</reference>
<evidence type="ECO:0000313" key="7">
    <source>
        <dbReference type="Proteomes" id="UP000272400"/>
    </source>
</evidence>
<evidence type="ECO:0000256" key="2">
    <source>
        <dbReference type="ARBA" id="ARBA00022692"/>
    </source>
</evidence>
<feature type="transmembrane region" description="Helical" evidence="5">
    <location>
        <begin position="191"/>
        <end position="213"/>
    </location>
</feature>